<keyword evidence="9" id="KW-1185">Reference proteome</keyword>
<feature type="region of interest" description="Disordered" evidence="6">
    <location>
        <begin position="1276"/>
        <end position="1321"/>
    </location>
</feature>
<feature type="coiled-coil region" evidence="5">
    <location>
        <begin position="750"/>
        <end position="924"/>
    </location>
</feature>
<keyword evidence="2" id="KW-0963">Cytoplasm</keyword>
<organism evidence="8 9">
    <name type="scientific">Vandammella animalimorsus</name>
    <dbReference type="NCBI Taxonomy" id="2029117"/>
    <lineage>
        <taxon>Bacteria</taxon>
        <taxon>Pseudomonadati</taxon>
        <taxon>Pseudomonadota</taxon>
        <taxon>Betaproteobacteria</taxon>
        <taxon>Burkholderiales</taxon>
        <taxon>Comamonadaceae</taxon>
        <taxon>Vandammella</taxon>
    </lineage>
</organism>
<dbReference type="Proteomes" id="UP000218054">
    <property type="component" value="Unassembled WGS sequence"/>
</dbReference>
<dbReference type="EMBL" id="NSJB01000014">
    <property type="protein sequence ID" value="PAT34964.1"/>
    <property type="molecule type" value="Genomic_DNA"/>
</dbReference>
<evidence type="ECO:0000259" key="7">
    <source>
        <dbReference type="Pfam" id="PF20155"/>
    </source>
</evidence>
<feature type="compositionally biased region" description="Low complexity" evidence="6">
    <location>
        <begin position="304"/>
        <end position="323"/>
    </location>
</feature>
<feature type="domain" description="Tape measure protein N-terminal" evidence="7">
    <location>
        <begin position="441"/>
        <end position="622"/>
    </location>
</feature>
<feature type="compositionally biased region" description="Low complexity" evidence="6">
    <location>
        <begin position="1304"/>
        <end position="1314"/>
    </location>
</feature>
<keyword evidence="4 5" id="KW-0175">Coiled coil</keyword>
<dbReference type="PANTHER" id="PTHR18902:SF27">
    <property type="entry name" value="CENTROSOMAL PROTEIN OF 164 KDA"/>
    <property type="match status" value="1"/>
</dbReference>
<dbReference type="RefSeq" id="WP_095540689.1">
    <property type="nucleotide sequence ID" value="NZ_NSJB01000014.1"/>
</dbReference>
<comment type="caution">
    <text evidence="8">The sequence shown here is derived from an EMBL/GenBank/DDBJ whole genome shotgun (WGS) entry which is preliminary data.</text>
</comment>
<feature type="coiled-coil region" evidence="5">
    <location>
        <begin position="1015"/>
        <end position="1072"/>
    </location>
</feature>
<evidence type="ECO:0000313" key="9">
    <source>
        <dbReference type="Proteomes" id="UP000218054"/>
    </source>
</evidence>
<protein>
    <recommendedName>
        <fullName evidence="7">Tape measure protein N-terminal domain-containing protein</fullName>
    </recommendedName>
</protein>
<feature type="coiled-coil region" evidence="5">
    <location>
        <begin position="34"/>
        <end position="203"/>
    </location>
</feature>
<accession>A0A2A2AB59</accession>
<dbReference type="InterPro" id="IPR051841">
    <property type="entry name" value="MT-Golgi_org_protein"/>
</dbReference>
<dbReference type="PANTHER" id="PTHR18902">
    <property type="entry name" value="NUCLEAR MITOTIC APPARATUS PROTEIN 1-RELATED"/>
    <property type="match status" value="1"/>
</dbReference>
<dbReference type="Pfam" id="PF20155">
    <property type="entry name" value="TMP_3"/>
    <property type="match status" value="1"/>
</dbReference>
<evidence type="ECO:0000256" key="1">
    <source>
        <dbReference type="ARBA" id="ARBA00004496"/>
    </source>
</evidence>
<dbReference type="NCBIfam" id="TIGR02675">
    <property type="entry name" value="tape_meas_nterm"/>
    <property type="match status" value="1"/>
</dbReference>
<comment type="subcellular location">
    <subcellularLocation>
        <location evidence="1">Cytoplasm</location>
    </subcellularLocation>
</comment>
<evidence type="ECO:0000256" key="4">
    <source>
        <dbReference type="ARBA" id="ARBA00023054"/>
    </source>
</evidence>
<evidence type="ECO:0000256" key="6">
    <source>
        <dbReference type="SAM" id="MobiDB-lite"/>
    </source>
</evidence>
<evidence type="ECO:0000256" key="3">
    <source>
        <dbReference type="ARBA" id="ARBA00022553"/>
    </source>
</evidence>
<sequence>MADGSTKRVGVEIGVEVKGQQAVPKLADELQELAKQGSEAAPELERLAEELENLAQQKGAIEQFVGLKAKTGEYAQAAEQAQQATKAAALAMKEKQAALAEAQKAEQALAEQVQQSRTEQERLQTSIKEAVQALEKLGAQSRAAGQRAREHGQGLREAGEQLERLQAEQLKSEGRMSKLKERHEGLAKTIAATAQRLDDLQQKELKTGQSAKKHAQAIVALQLRLEKLGASYSATGQKIDRLSQRQSELAEAIPETRNRLAELGAQSEQAGQNASQYGQQLAKLREQLARLRESADQAAADTHALSAAQREAAASARSLQAQAKEAEHGFNRQRRSAQQAGAAYDESRIELQRLRDAMAQAGVSSADLAASQLRVRTEMAQTQARARELVARHKELAEKMTLAQRAAAGLRQGLAQIAAGNVIANAVGRIVSAVSGLGSSFLRANVQHEQFVRALNAIYKDASVAAGQLQFLRRAAGEAGVAVEGISEAFIKYSASMHSANVPIEQANELFAALTRAAGTLGLSGDKVAHMLEALGQMAGKGVVSMEELRQQLGDSLPGAFSLVAKGLGVTEAELIRLVESGNLAARDLFPALTLALQDLHGQTDGMGATWARFHSALTVAMQGIGQSGVVALLTTALKGLGLVVGAVTVALHGFAEAAFLVWDFLARGVKSVVTLSNQFKGFGEQVAAAGERIGQTTDAFAALVAQTERAEKTQAKLTASIREQLQAQEDLSAGQRAARLVQEQLAVSAEKTRNNYVAVTAALAELTQRQQERSKLAAKQIGIAKDEAQILIKKAKLLEDEYQLLEASQKGAELVAEATQAALESKRQELAILEQELVAHKLRAQASDMTEAQIQQERQAIEGKIAASRTEVEQMLAQREQAQQELAVRRAAVQVYGEQAKSVQQYREEADQAAKAVQELLSMQKDGIDVADRLSKAQAELTYATEALRLAKQKEREGIELENRGKIQALQINRDGLRLQADVLRAKADTAKANGDEALSEMYLAQEKKKRIAIMRLEIQIQELTIKGKLAEIELQIKELENDKKLNKQKLKKLELEKQLHLAGLKQLNQQKELVNLAEKQADGQDKLGKKLKETGDAGQEAGEKISAAAKTIQSSWLSAATAASKHAQEAAKHAHALAGEMEVPGRVLMSWSQLDQLQAEHLAKLKRLADEYVQSMTRLDDMEAKLTRSSSGRARALADLELRLLELSGNQEAIARAKQQRDLAELETERAKLDIELQRAQIRGDDGKLQEIQQELALLDAYTKKLKEVHAAEDKQRREAARAEREQRQQQERERAERERSQAAAAPSPAAQSDAVVRTHRIELQGRRYDVPTTPQGGQAIDDLLRAIARAKGASA</sequence>
<reference evidence="8 9" key="1">
    <citation type="submission" date="2017-08" db="EMBL/GenBank/DDBJ databases">
        <title>WGS of Clinical strains of the CDC Group NO-1 linked to zoonotic infections in humans.</title>
        <authorList>
            <person name="Bernier A.-M."/>
            <person name="Bernard K."/>
        </authorList>
    </citation>
    <scope>NUCLEOTIDE SEQUENCE [LARGE SCALE GENOMIC DNA]</scope>
    <source>
        <strain evidence="8 9">NML00-0135</strain>
    </source>
</reference>
<evidence type="ECO:0000256" key="5">
    <source>
        <dbReference type="SAM" id="Coils"/>
    </source>
</evidence>
<dbReference type="GO" id="GO:0005813">
    <property type="term" value="C:centrosome"/>
    <property type="evidence" value="ECO:0007669"/>
    <property type="project" value="TreeGrafter"/>
</dbReference>
<evidence type="ECO:0000313" key="8">
    <source>
        <dbReference type="EMBL" id="PAT34964.1"/>
    </source>
</evidence>
<feature type="region of interest" description="Disordered" evidence="6">
    <location>
        <begin position="300"/>
        <end position="341"/>
    </location>
</feature>
<evidence type="ECO:0000256" key="2">
    <source>
        <dbReference type="ARBA" id="ARBA00022490"/>
    </source>
</evidence>
<dbReference type="GO" id="GO:0005737">
    <property type="term" value="C:cytoplasm"/>
    <property type="evidence" value="ECO:0007669"/>
    <property type="project" value="UniProtKB-SubCell"/>
</dbReference>
<keyword evidence="3" id="KW-0597">Phosphoprotein</keyword>
<proteinExistence type="predicted"/>
<name>A0A2A2AB59_9BURK</name>
<dbReference type="InterPro" id="IPR013491">
    <property type="entry name" value="Tape_meas_N"/>
</dbReference>
<feature type="compositionally biased region" description="Basic and acidic residues" evidence="6">
    <location>
        <begin position="1276"/>
        <end position="1303"/>
    </location>
</feature>
<gene>
    <name evidence="8" type="ORF">CK625_12675</name>
</gene>
<dbReference type="GO" id="GO:0005814">
    <property type="term" value="C:centriole"/>
    <property type="evidence" value="ECO:0007669"/>
    <property type="project" value="TreeGrafter"/>
</dbReference>